<keyword evidence="4" id="KW-0804">Transcription</keyword>
<dbReference type="OrthoDB" id="2021064at2759"/>
<dbReference type="PROSITE" id="PS50811">
    <property type="entry name" value="WRKY"/>
    <property type="match status" value="1"/>
</dbReference>
<evidence type="ECO:0000256" key="2">
    <source>
        <dbReference type="ARBA" id="ARBA00023015"/>
    </source>
</evidence>
<name>A0A9E7EA66_9LILI</name>
<dbReference type="InterPro" id="IPR044810">
    <property type="entry name" value="WRKY_plant"/>
</dbReference>
<dbReference type="EMBL" id="CP097502">
    <property type="protein sequence ID" value="URD73238.1"/>
    <property type="molecule type" value="Genomic_DNA"/>
</dbReference>
<evidence type="ECO:0000256" key="3">
    <source>
        <dbReference type="ARBA" id="ARBA00023125"/>
    </source>
</evidence>
<feature type="domain" description="WRKY" evidence="7">
    <location>
        <begin position="164"/>
        <end position="222"/>
    </location>
</feature>
<keyword evidence="3" id="KW-0238">DNA-binding</keyword>
<evidence type="ECO:0000259" key="7">
    <source>
        <dbReference type="PROSITE" id="PS50811"/>
    </source>
</evidence>
<evidence type="ECO:0000313" key="8">
    <source>
        <dbReference type="EMBL" id="URD73238.1"/>
    </source>
</evidence>
<dbReference type="Gene3D" id="2.20.25.80">
    <property type="entry name" value="WRKY domain"/>
    <property type="match status" value="1"/>
</dbReference>
<dbReference type="GO" id="GO:0003700">
    <property type="term" value="F:DNA-binding transcription factor activity"/>
    <property type="evidence" value="ECO:0007669"/>
    <property type="project" value="InterPro"/>
</dbReference>
<organism evidence="8 9">
    <name type="scientific">Musa troglodytarum</name>
    <name type="common">fe'i banana</name>
    <dbReference type="NCBI Taxonomy" id="320322"/>
    <lineage>
        <taxon>Eukaryota</taxon>
        <taxon>Viridiplantae</taxon>
        <taxon>Streptophyta</taxon>
        <taxon>Embryophyta</taxon>
        <taxon>Tracheophyta</taxon>
        <taxon>Spermatophyta</taxon>
        <taxon>Magnoliopsida</taxon>
        <taxon>Liliopsida</taxon>
        <taxon>Zingiberales</taxon>
        <taxon>Musaceae</taxon>
        <taxon>Musa</taxon>
    </lineage>
</organism>
<dbReference type="InterPro" id="IPR003657">
    <property type="entry name" value="WRKY_dom"/>
</dbReference>
<evidence type="ECO:0000256" key="1">
    <source>
        <dbReference type="ARBA" id="ARBA00004123"/>
    </source>
</evidence>
<evidence type="ECO:0000256" key="5">
    <source>
        <dbReference type="ARBA" id="ARBA00023242"/>
    </source>
</evidence>
<dbReference type="Proteomes" id="UP001055439">
    <property type="component" value="Chromosome 1"/>
</dbReference>
<feature type="region of interest" description="Disordered" evidence="6">
    <location>
        <begin position="297"/>
        <end position="317"/>
    </location>
</feature>
<dbReference type="PANTHER" id="PTHR31282">
    <property type="entry name" value="WRKY TRANSCRIPTION FACTOR 21-RELATED"/>
    <property type="match status" value="1"/>
</dbReference>
<protein>
    <submittedName>
        <fullName evidence="8">WRKY</fullName>
    </submittedName>
</protein>
<dbReference type="GO" id="GO:0043565">
    <property type="term" value="F:sequence-specific DNA binding"/>
    <property type="evidence" value="ECO:0007669"/>
    <property type="project" value="InterPro"/>
</dbReference>
<evidence type="ECO:0000313" key="9">
    <source>
        <dbReference type="Proteomes" id="UP001055439"/>
    </source>
</evidence>
<dbReference type="SMART" id="SM00774">
    <property type="entry name" value="WRKY"/>
    <property type="match status" value="1"/>
</dbReference>
<comment type="subcellular location">
    <subcellularLocation>
        <location evidence="1">Nucleus</location>
    </subcellularLocation>
</comment>
<evidence type="ECO:0000256" key="6">
    <source>
        <dbReference type="SAM" id="MobiDB-lite"/>
    </source>
</evidence>
<keyword evidence="5" id="KW-0539">Nucleus</keyword>
<proteinExistence type="predicted"/>
<reference evidence="8" key="1">
    <citation type="submission" date="2022-05" db="EMBL/GenBank/DDBJ databases">
        <title>The Musa troglodytarum L. genome provides insights into the mechanism of non-climacteric behaviour and enrichment of carotenoids.</title>
        <authorList>
            <person name="Wang J."/>
        </authorList>
    </citation>
    <scope>NUCLEOTIDE SEQUENCE</scope>
    <source>
        <tissue evidence="8">Leaf</tissue>
    </source>
</reference>
<sequence length="353" mass="40068">MKSRRDCQNGRETTSCGNMIIICSGSRHGLSLFIYGEMHDLRCRQPLVELKRPEKKQLMENKIIDSVIQEMEQAFDRTAKLQSLVELVNCSDTEKESALVVLEEILQSCNATRSMLNSGGAIAVPRRNSAAIELASQDLAALQVPMRRDPRSYEREEITATPYNDGYQWRKYGEKSIKGCTFKRSYYRCTYSHDQRCNAKKQVQQQDCGAPFLFLVVYKGEHTCTPSWSTAEDAQLMLQDFPTARRVQLQDYDEQPFGHITAVTPPVEPCLLRFDSTEHSKRLPSHTNRTRRSVVEGTTMGFSSSKVESEADSMEPPQPSLSAICGFYFDTVLDEVSSPCSVGLDMDFLEFRF</sequence>
<gene>
    <name evidence="8" type="ORF">MUK42_08614</name>
</gene>
<keyword evidence="9" id="KW-1185">Reference proteome</keyword>
<dbReference type="GO" id="GO:0005634">
    <property type="term" value="C:nucleus"/>
    <property type="evidence" value="ECO:0007669"/>
    <property type="project" value="UniProtKB-SubCell"/>
</dbReference>
<dbReference type="InterPro" id="IPR036576">
    <property type="entry name" value="WRKY_dom_sf"/>
</dbReference>
<dbReference type="AlphaFoldDB" id="A0A9E7EA66"/>
<dbReference type="SUPFAM" id="SSF118290">
    <property type="entry name" value="WRKY DNA-binding domain"/>
    <property type="match status" value="1"/>
</dbReference>
<accession>A0A9E7EA66</accession>
<evidence type="ECO:0000256" key="4">
    <source>
        <dbReference type="ARBA" id="ARBA00023163"/>
    </source>
</evidence>
<keyword evidence="2" id="KW-0805">Transcription regulation</keyword>
<dbReference type="Pfam" id="PF03106">
    <property type="entry name" value="WRKY"/>
    <property type="match status" value="1"/>
</dbReference>